<dbReference type="Proteomes" id="UP000245207">
    <property type="component" value="Unassembled WGS sequence"/>
</dbReference>
<evidence type="ECO:0000313" key="10">
    <source>
        <dbReference type="EMBL" id="PWA44208.1"/>
    </source>
</evidence>
<keyword evidence="5" id="KW-0206">Cytoskeleton</keyword>
<name>A0A2U1L5D5_ARTAN</name>
<organism evidence="10 11">
    <name type="scientific">Artemisia annua</name>
    <name type="common">Sweet wormwood</name>
    <dbReference type="NCBI Taxonomy" id="35608"/>
    <lineage>
        <taxon>Eukaryota</taxon>
        <taxon>Viridiplantae</taxon>
        <taxon>Streptophyta</taxon>
        <taxon>Embryophyta</taxon>
        <taxon>Tracheophyta</taxon>
        <taxon>Spermatophyta</taxon>
        <taxon>Magnoliopsida</taxon>
        <taxon>eudicotyledons</taxon>
        <taxon>Gunneridae</taxon>
        <taxon>Pentapetalae</taxon>
        <taxon>asterids</taxon>
        <taxon>campanulids</taxon>
        <taxon>Asterales</taxon>
        <taxon>Asteraceae</taxon>
        <taxon>Asteroideae</taxon>
        <taxon>Anthemideae</taxon>
        <taxon>Artemisiinae</taxon>
        <taxon>Artemisia</taxon>
    </lineage>
</organism>
<protein>
    <submittedName>
        <fullName evidence="10">TPX2, C-terminal domain-containing protein</fullName>
    </submittedName>
</protein>
<sequence length="570" mass="63679">MAVNFGNYSTAGSEVYSFVTGNPKRNSITFNHGVDSQIHRKSFANMEPKFFIEILSGPIWQRNMDSTIDKQRGVRMRLSNNPENVLSDADITEGINVTTQIHTSSDFLYHYKDYECSYLYMSAQVEAFKFVICTDVSTIAGQVSPLSRPHGLTSSDFQTQQRIAKQTEKFDASRRIRQAVNKLQTACQMRMEVANICMDKEVDSVTVNTNNLSGDPTNDTTSFNGSTESDVSINGDSKPDTEAPDEVKEIEVEKCIIEVSEHTNDTLDCETCLVDEKTTISKKQTEGESKKSNATVKPSTKSSVGHAKTKHTVPQPFALATEKRAQCGTRPVGNPVAKSSHSTRPAQVTKKTKELVARKPLQPDNKKHPDEDDSCSVASSTAATARTVLSKPTSASAPVFRCSTRAERRKEFYSKLEEKQQALEAEKVQSEERTKEEKEAALKQLRKSLLFKANPMPSFYHEGPPPKAELKKEITVSKKHKFTDRQLVTSELATILIAKGFLRFYDMIMLSSTIPMVNLLKLYRGFGLNLTTYFYAWLAIQTRAMSQLLARKILNVYIILIPAVSALAIF</sequence>
<keyword evidence="11" id="KW-1185">Reference proteome</keyword>
<keyword evidence="8" id="KW-0472">Membrane</keyword>
<evidence type="ECO:0000256" key="2">
    <source>
        <dbReference type="ARBA" id="ARBA00005885"/>
    </source>
</evidence>
<keyword evidence="8" id="KW-0812">Transmembrane</keyword>
<feature type="transmembrane region" description="Helical" evidence="8">
    <location>
        <begin position="522"/>
        <end position="540"/>
    </location>
</feature>
<evidence type="ECO:0000256" key="3">
    <source>
        <dbReference type="ARBA" id="ARBA00022490"/>
    </source>
</evidence>
<keyword evidence="6" id="KW-0175">Coiled coil</keyword>
<dbReference type="PANTHER" id="PTHR46372:SF2">
    <property type="entry name" value="PROTEIN WVD2-LIKE 3"/>
    <property type="match status" value="1"/>
</dbReference>
<dbReference type="InterPro" id="IPR027329">
    <property type="entry name" value="TPX2_C"/>
</dbReference>
<comment type="subcellular location">
    <subcellularLocation>
        <location evidence="1">Cytoplasm</location>
        <location evidence="1">Cytoskeleton</location>
    </subcellularLocation>
</comment>
<dbReference type="AlphaFoldDB" id="A0A2U1L5D5"/>
<dbReference type="OrthoDB" id="1925970at2759"/>
<feature type="compositionally biased region" description="Polar residues" evidence="7">
    <location>
        <begin position="292"/>
        <end position="303"/>
    </location>
</feature>
<feature type="region of interest" description="Disordered" evidence="7">
    <location>
        <begin position="281"/>
        <end position="309"/>
    </location>
</feature>
<dbReference type="STRING" id="35608.A0A2U1L5D5"/>
<feature type="region of interest" description="Disordered" evidence="7">
    <location>
        <begin position="328"/>
        <end position="379"/>
    </location>
</feature>
<evidence type="ECO:0000313" key="11">
    <source>
        <dbReference type="Proteomes" id="UP000245207"/>
    </source>
</evidence>
<feature type="coiled-coil region" evidence="6">
    <location>
        <begin position="413"/>
        <end position="448"/>
    </location>
</feature>
<gene>
    <name evidence="10" type="ORF">CTI12_AA528520</name>
</gene>
<dbReference type="InterPro" id="IPR044806">
    <property type="entry name" value="WVD2/WDL1-4"/>
</dbReference>
<feature type="compositionally biased region" description="Polar residues" evidence="7">
    <location>
        <begin position="208"/>
        <end position="235"/>
    </location>
</feature>
<accession>A0A2U1L5D5</accession>
<comment type="similarity">
    <text evidence="2">Belongs to the TPX2 family.</text>
</comment>
<keyword evidence="3" id="KW-0963">Cytoplasm</keyword>
<evidence type="ECO:0000256" key="5">
    <source>
        <dbReference type="ARBA" id="ARBA00023212"/>
    </source>
</evidence>
<dbReference type="Pfam" id="PF06886">
    <property type="entry name" value="TPX2"/>
    <property type="match status" value="1"/>
</dbReference>
<dbReference type="PANTHER" id="PTHR46372">
    <property type="entry name" value="PROTEIN WVD2-LIKE 3"/>
    <property type="match status" value="1"/>
</dbReference>
<feature type="transmembrane region" description="Helical" evidence="8">
    <location>
        <begin position="552"/>
        <end position="569"/>
    </location>
</feature>
<dbReference type="EMBL" id="PKPP01011404">
    <property type="protein sequence ID" value="PWA44208.1"/>
    <property type="molecule type" value="Genomic_DNA"/>
</dbReference>
<keyword evidence="8" id="KW-1133">Transmembrane helix</keyword>
<evidence type="ECO:0000256" key="4">
    <source>
        <dbReference type="ARBA" id="ARBA00022701"/>
    </source>
</evidence>
<feature type="compositionally biased region" description="Basic and acidic residues" evidence="7">
    <location>
        <begin position="237"/>
        <end position="246"/>
    </location>
</feature>
<feature type="domain" description="TPX2 C-terminal" evidence="9">
    <location>
        <begin position="399"/>
        <end position="468"/>
    </location>
</feature>
<keyword evidence="4" id="KW-0493">Microtubule</keyword>
<evidence type="ECO:0000256" key="6">
    <source>
        <dbReference type="SAM" id="Coils"/>
    </source>
</evidence>
<feature type="compositionally biased region" description="Polar residues" evidence="7">
    <location>
        <begin position="337"/>
        <end position="346"/>
    </location>
</feature>
<feature type="region of interest" description="Disordered" evidence="7">
    <location>
        <begin position="208"/>
        <end position="246"/>
    </location>
</feature>
<proteinExistence type="inferred from homology"/>
<dbReference type="GO" id="GO:0000226">
    <property type="term" value="P:microtubule cytoskeleton organization"/>
    <property type="evidence" value="ECO:0007669"/>
    <property type="project" value="InterPro"/>
</dbReference>
<reference evidence="10 11" key="1">
    <citation type="journal article" date="2018" name="Mol. Plant">
        <title>The genome of Artemisia annua provides insight into the evolution of Asteraceae family and artemisinin biosynthesis.</title>
        <authorList>
            <person name="Shen Q."/>
            <person name="Zhang L."/>
            <person name="Liao Z."/>
            <person name="Wang S."/>
            <person name="Yan T."/>
            <person name="Shi P."/>
            <person name="Liu M."/>
            <person name="Fu X."/>
            <person name="Pan Q."/>
            <person name="Wang Y."/>
            <person name="Lv Z."/>
            <person name="Lu X."/>
            <person name="Zhang F."/>
            <person name="Jiang W."/>
            <person name="Ma Y."/>
            <person name="Chen M."/>
            <person name="Hao X."/>
            <person name="Li L."/>
            <person name="Tang Y."/>
            <person name="Lv G."/>
            <person name="Zhou Y."/>
            <person name="Sun X."/>
            <person name="Brodelius P.E."/>
            <person name="Rose J.K.C."/>
            <person name="Tang K."/>
        </authorList>
    </citation>
    <scope>NUCLEOTIDE SEQUENCE [LARGE SCALE GENOMIC DNA]</scope>
    <source>
        <strain evidence="11">cv. Huhao1</strain>
        <tissue evidence="10">Leaf</tissue>
    </source>
</reference>
<evidence type="ECO:0000256" key="7">
    <source>
        <dbReference type="SAM" id="MobiDB-lite"/>
    </source>
</evidence>
<dbReference type="GO" id="GO:0008017">
    <property type="term" value="F:microtubule binding"/>
    <property type="evidence" value="ECO:0007669"/>
    <property type="project" value="InterPro"/>
</dbReference>
<evidence type="ECO:0000259" key="9">
    <source>
        <dbReference type="Pfam" id="PF06886"/>
    </source>
</evidence>
<evidence type="ECO:0000256" key="8">
    <source>
        <dbReference type="SAM" id="Phobius"/>
    </source>
</evidence>
<dbReference type="GO" id="GO:0005874">
    <property type="term" value="C:microtubule"/>
    <property type="evidence" value="ECO:0007669"/>
    <property type="project" value="UniProtKB-KW"/>
</dbReference>
<comment type="caution">
    <text evidence="10">The sequence shown here is derived from an EMBL/GenBank/DDBJ whole genome shotgun (WGS) entry which is preliminary data.</text>
</comment>
<feature type="compositionally biased region" description="Basic and acidic residues" evidence="7">
    <location>
        <begin position="281"/>
        <end position="291"/>
    </location>
</feature>
<evidence type="ECO:0000256" key="1">
    <source>
        <dbReference type="ARBA" id="ARBA00004245"/>
    </source>
</evidence>